<organism evidence="1 2">
    <name type="scientific">Trametes sanguinea</name>
    <dbReference type="NCBI Taxonomy" id="158606"/>
    <lineage>
        <taxon>Eukaryota</taxon>
        <taxon>Fungi</taxon>
        <taxon>Dikarya</taxon>
        <taxon>Basidiomycota</taxon>
        <taxon>Agaricomycotina</taxon>
        <taxon>Agaricomycetes</taxon>
        <taxon>Polyporales</taxon>
        <taxon>Polyporaceae</taxon>
        <taxon>Trametes</taxon>
    </lineage>
</organism>
<protein>
    <submittedName>
        <fullName evidence="1">Uncharacterized protein</fullName>
    </submittedName>
</protein>
<dbReference type="EMBL" id="JANSHE010007519">
    <property type="protein sequence ID" value="KAJ2959335.1"/>
    <property type="molecule type" value="Genomic_DNA"/>
</dbReference>
<name>A0ACC1MBW9_9APHY</name>
<evidence type="ECO:0000313" key="2">
    <source>
        <dbReference type="Proteomes" id="UP001144978"/>
    </source>
</evidence>
<evidence type="ECO:0000313" key="1">
    <source>
        <dbReference type="EMBL" id="KAJ2959335.1"/>
    </source>
</evidence>
<dbReference type="Proteomes" id="UP001144978">
    <property type="component" value="Unassembled WGS sequence"/>
</dbReference>
<accession>A0ACC1MBW9</accession>
<reference evidence="1" key="1">
    <citation type="submission" date="2022-08" db="EMBL/GenBank/DDBJ databases">
        <title>Genome Sequence of Pycnoporus sanguineus.</title>
        <authorList>
            <person name="Buettner E."/>
        </authorList>
    </citation>
    <scope>NUCLEOTIDE SEQUENCE</scope>
    <source>
        <strain evidence="1">CG-C14</strain>
    </source>
</reference>
<keyword evidence="2" id="KW-1185">Reference proteome</keyword>
<proteinExistence type="predicted"/>
<sequence length="241" mass="27222">MEGILRRVSRKPFRSIIDGKDAYEQIRVAPEHVERTAMTTPDGNMVSHVLQQGDCNAVATYQSLMNHIFGPYLGVFMDVYLDDIVIYSDTLAEHLEHCKLVIDKLKEEELYLSSTKLRFLCSEMKVLGRIVDDEGIRMDPHKVDNILNWKPPTSRELLRGFLGAVGYLADDVATIRIPMGILTTLTGNEVSFRWGDTGWADVHLRISNGWSTLTARITADLSTTRRLRLASGWSLMALWPG</sequence>
<gene>
    <name evidence="1" type="ORF">NUW54_g14483</name>
</gene>
<comment type="caution">
    <text evidence="1">The sequence shown here is derived from an EMBL/GenBank/DDBJ whole genome shotgun (WGS) entry which is preliminary data.</text>
</comment>